<dbReference type="SUPFAM" id="SSF75169">
    <property type="entry name" value="DsrEFH-like"/>
    <property type="match status" value="1"/>
</dbReference>
<dbReference type="Pfam" id="PF02635">
    <property type="entry name" value="DsrE"/>
    <property type="match status" value="1"/>
</dbReference>
<name>A0ABW4TW72_9SPHN</name>
<dbReference type="EMBL" id="JBHUGS010000001">
    <property type="protein sequence ID" value="MFD1950211.1"/>
    <property type="molecule type" value="Genomic_DNA"/>
</dbReference>
<evidence type="ECO:0000313" key="1">
    <source>
        <dbReference type="EMBL" id="MFD1950211.1"/>
    </source>
</evidence>
<comment type="caution">
    <text evidence="1">The sequence shown here is derived from an EMBL/GenBank/DDBJ whole genome shotgun (WGS) entry which is preliminary data.</text>
</comment>
<reference evidence="2" key="1">
    <citation type="journal article" date="2019" name="Int. J. Syst. Evol. Microbiol.">
        <title>The Global Catalogue of Microorganisms (GCM) 10K type strain sequencing project: providing services to taxonomists for standard genome sequencing and annotation.</title>
        <authorList>
            <consortium name="The Broad Institute Genomics Platform"/>
            <consortium name="The Broad Institute Genome Sequencing Center for Infectious Disease"/>
            <person name="Wu L."/>
            <person name="Ma J."/>
        </authorList>
    </citation>
    <scope>NUCLEOTIDE SEQUENCE [LARGE SCALE GENOMIC DNA]</scope>
    <source>
        <strain evidence="2">CGMCC 1.12702</strain>
    </source>
</reference>
<sequence length="120" mass="12521">MRGLTIIVADATPERFRTALSLATATAALGARARIFLQGEAVTLIRPPITAPNDAAHTKVGLPTLAAHYAEALALGVRFTLCQSGLTLTATQPSDYDPTTDYAGLISVMADLGDDRLVVA</sequence>
<gene>
    <name evidence="1" type="ORF">ACFSGX_05455</name>
</gene>
<protein>
    <submittedName>
        <fullName evidence="1">DsrE family protein</fullName>
    </submittedName>
</protein>
<organism evidence="1 2">
    <name type="scientific">Sphingomonas arantia</name>
    <dbReference type="NCBI Taxonomy" id="1460676"/>
    <lineage>
        <taxon>Bacteria</taxon>
        <taxon>Pseudomonadati</taxon>
        <taxon>Pseudomonadota</taxon>
        <taxon>Alphaproteobacteria</taxon>
        <taxon>Sphingomonadales</taxon>
        <taxon>Sphingomonadaceae</taxon>
        <taxon>Sphingomonas</taxon>
    </lineage>
</organism>
<dbReference type="InterPro" id="IPR003787">
    <property type="entry name" value="Sulphur_relay_DsrE/F-like"/>
</dbReference>
<dbReference type="Proteomes" id="UP001597400">
    <property type="component" value="Unassembled WGS sequence"/>
</dbReference>
<dbReference type="InterPro" id="IPR027396">
    <property type="entry name" value="DsrEFH-like"/>
</dbReference>
<keyword evidence="2" id="KW-1185">Reference proteome</keyword>
<evidence type="ECO:0000313" key="2">
    <source>
        <dbReference type="Proteomes" id="UP001597400"/>
    </source>
</evidence>
<dbReference type="RefSeq" id="WP_380928072.1">
    <property type="nucleotide sequence ID" value="NZ_JBHUGS010000001.1"/>
</dbReference>
<dbReference type="Gene3D" id="3.40.1260.10">
    <property type="entry name" value="DsrEFH-like"/>
    <property type="match status" value="1"/>
</dbReference>
<accession>A0ABW4TW72</accession>
<proteinExistence type="predicted"/>